<reference evidence="1 2" key="2">
    <citation type="journal article" date="2012" name="Stand. Genomic Sci.">
        <title>Complete Genome Sequence of Clostridium clariflavum DSM 19732.</title>
        <authorList>
            <person name="Izquierdo J.A."/>
            <person name="Goodwin L."/>
            <person name="Davenport K.W."/>
            <person name="Teshima H."/>
            <person name="Bruce D."/>
            <person name="Detter C."/>
            <person name="Tapia R."/>
            <person name="Han S."/>
            <person name="Land M."/>
            <person name="Hauser L."/>
            <person name="Jeffries C.D."/>
            <person name="Han J."/>
            <person name="Pitluck S."/>
            <person name="Nolan M."/>
            <person name="Chen A."/>
            <person name="Huntemann M."/>
            <person name="Mavromatis K."/>
            <person name="Mikhailova N."/>
            <person name="Liolios K."/>
            <person name="Woyke T."/>
            <person name="Lynd L.R."/>
        </authorList>
    </citation>
    <scope>NUCLEOTIDE SEQUENCE [LARGE SCALE GENOMIC DNA]</scope>
    <source>
        <strain evidence="2">DSM 19732 / NBRC 101661 / EBR45</strain>
    </source>
</reference>
<name>G8M160_ACECE</name>
<dbReference type="EMBL" id="CP003065">
    <property type="protein sequence ID" value="AEV67001.1"/>
    <property type="molecule type" value="Genomic_DNA"/>
</dbReference>
<dbReference type="AlphaFoldDB" id="G8M160"/>
<accession>G8M160</accession>
<reference evidence="2" key="1">
    <citation type="submission" date="2011-12" db="EMBL/GenBank/DDBJ databases">
        <title>Complete sequence of Clostridium clariflavum DSM 19732.</title>
        <authorList>
            <consortium name="US DOE Joint Genome Institute"/>
            <person name="Lucas S."/>
            <person name="Han J."/>
            <person name="Lapidus A."/>
            <person name="Cheng J.-F."/>
            <person name="Goodwin L."/>
            <person name="Pitluck S."/>
            <person name="Peters L."/>
            <person name="Teshima H."/>
            <person name="Detter J.C."/>
            <person name="Han C."/>
            <person name="Tapia R."/>
            <person name="Land M."/>
            <person name="Hauser L."/>
            <person name="Kyrpides N."/>
            <person name="Ivanova N."/>
            <person name="Pagani I."/>
            <person name="Kitzmiller T."/>
            <person name="Lynd L."/>
            <person name="Izquierdo J."/>
            <person name="Woyke T."/>
        </authorList>
    </citation>
    <scope>NUCLEOTIDE SEQUENCE [LARGE SCALE GENOMIC DNA]</scope>
    <source>
        <strain evidence="2">DSM 19732 / NBRC 101661 / EBR45</strain>
    </source>
</reference>
<dbReference type="OrthoDB" id="1935253at2"/>
<organism evidence="1 2">
    <name type="scientific">Acetivibrio clariflavus (strain DSM 19732 / NBRC 101661 / EBR45)</name>
    <name type="common">Clostridium clariflavum</name>
    <dbReference type="NCBI Taxonomy" id="720554"/>
    <lineage>
        <taxon>Bacteria</taxon>
        <taxon>Bacillati</taxon>
        <taxon>Bacillota</taxon>
        <taxon>Clostridia</taxon>
        <taxon>Eubacteriales</taxon>
        <taxon>Oscillospiraceae</taxon>
        <taxon>Acetivibrio</taxon>
    </lineage>
</organism>
<proteinExistence type="predicted"/>
<dbReference type="RefSeq" id="WP_014253636.1">
    <property type="nucleotide sequence ID" value="NC_016627.1"/>
</dbReference>
<dbReference type="InterPro" id="IPR010838">
    <property type="entry name" value="DUF1444"/>
</dbReference>
<dbReference type="STRING" id="720554.Clocl_0260"/>
<dbReference type="KEGG" id="ccl:Clocl_0260"/>
<protein>
    <submittedName>
        <fullName evidence="1">Uncharacterized protein</fullName>
    </submittedName>
</protein>
<keyword evidence="2" id="KW-1185">Reference proteome</keyword>
<dbReference type="HOGENOM" id="CLU_1154836_0_0_9"/>
<dbReference type="Pfam" id="PF07285">
    <property type="entry name" value="DUF1444"/>
    <property type="match status" value="1"/>
</dbReference>
<evidence type="ECO:0000313" key="1">
    <source>
        <dbReference type="EMBL" id="AEV67001.1"/>
    </source>
</evidence>
<dbReference type="eggNOG" id="ENOG5034213">
    <property type="taxonomic scope" value="Bacteria"/>
</dbReference>
<dbReference type="Proteomes" id="UP000005435">
    <property type="component" value="Chromosome"/>
</dbReference>
<gene>
    <name evidence="1" type="ordered locus">Clocl_0260</name>
</gene>
<sequence length="245" mass="28801">MLTIADFSRKIIFDLNKTFPIARVQGKYVIVESNPNSVSIPVSSIYREYQQVKDYRKTLKLYVDIINDILNQYKFKIDYNSVYPFLKSMDFGKGENDIQFYREQAFTDIDVLYVSDMGETFRFILQTDDVDFEKVKKRAWENLNKLSNILVRLDDAFNIFCLRYATDFNASFLLSDSMQKQIIKKVGRDYLFAIPSSSTLLVAKYHLEYIKIIKSLIIADKDPNRISDKIYQYKNGVFDIIDEGY</sequence>
<evidence type="ECO:0000313" key="2">
    <source>
        <dbReference type="Proteomes" id="UP000005435"/>
    </source>
</evidence>